<feature type="region of interest" description="Disordered" evidence="1">
    <location>
        <begin position="1"/>
        <end position="26"/>
    </location>
</feature>
<comment type="caution">
    <text evidence="2">The sequence shown here is derived from an EMBL/GenBank/DDBJ whole genome shotgun (WGS) entry which is preliminary data.</text>
</comment>
<evidence type="ECO:0000256" key="1">
    <source>
        <dbReference type="SAM" id="MobiDB-lite"/>
    </source>
</evidence>
<evidence type="ECO:0000313" key="3">
    <source>
        <dbReference type="Proteomes" id="UP000499080"/>
    </source>
</evidence>
<name>A0A4Y2TX33_ARAVE</name>
<dbReference type="EMBL" id="BGPR01031703">
    <property type="protein sequence ID" value="GBO04912.1"/>
    <property type="molecule type" value="Genomic_DNA"/>
</dbReference>
<gene>
    <name evidence="2" type="ORF">AVEN_226631_1</name>
</gene>
<protein>
    <submittedName>
        <fullName evidence="2">Uncharacterized protein</fullName>
    </submittedName>
</protein>
<reference evidence="2 3" key="1">
    <citation type="journal article" date="2019" name="Sci. Rep.">
        <title>Orb-weaving spider Araneus ventricosus genome elucidates the spidroin gene catalogue.</title>
        <authorList>
            <person name="Kono N."/>
            <person name="Nakamura H."/>
            <person name="Ohtoshi R."/>
            <person name="Moran D.A.P."/>
            <person name="Shinohara A."/>
            <person name="Yoshida Y."/>
            <person name="Fujiwara M."/>
            <person name="Mori M."/>
            <person name="Tomita M."/>
            <person name="Arakawa K."/>
        </authorList>
    </citation>
    <scope>NUCLEOTIDE SEQUENCE [LARGE SCALE GENOMIC DNA]</scope>
</reference>
<keyword evidence="3" id="KW-1185">Reference proteome</keyword>
<proteinExistence type="predicted"/>
<dbReference type="Proteomes" id="UP000499080">
    <property type="component" value="Unassembled WGS sequence"/>
</dbReference>
<evidence type="ECO:0000313" key="2">
    <source>
        <dbReference type="EMBL" id="GBO04912.1"/>
    </source>
</evidence>
<dbReference type="AlphaFoldDB" id="A0A4Y2TX33"/>
<sequence length="129" mass="13945">MSAARGTAQRENASKHAQARHGGSIKSASRHLRVAAYAARAIPFSARSGGIALNAMAQTTMPCARNESGMARNRRHRVPCACARRRNISISLLAVRLARAAARHGGKYRYRVLVLRRISASFRAYAGGC</sequence>
<accession>A0A4Y2TX33</accession>
<organism evidence="2 3">
    <name type="scientific">Araneus ventricosus</name>
    <name type="common">Orbweaver spider</name>
    <name type="synonym">Epeira ventricosa</name>
    <dbReference type="NCBI Taxonomy" id="182803"/>
    <lineage>
        <taxon>Eukaryota</taxon>
        <taxon>Metazoa</taxon>
        <taxon>Ecdysozoa</taxon>
        <taxon>Arthropoda</taxon>
        <taxon>Chelicerata</taxon>
        <taxon>Arachnida</taxon>
        <taxon>Araneae</taxon>
        <taxon>Araneomorphae</taxon>
        <taxon>Entelegynae</taxon>
        <taxon>Araneoidea</taxon>
        <taxon>Araneidae</taxon>
        <taxon>Araneus</taxon>
    </lineage>
</organism>